<dbReference type="PRINTS" id="PR00791">
    <property type="entry name" value="PEPDIPTASEA"/>
</dbReference>
<evidence type="ECO:0000313" key="8">
    <source>
        <dbReference type="EMBL" id="KAG0692757.1"/>
    </source>
</evidence>
<dbReference type="Proteomes" id="UP000770661">
    <property type="component" value="Unassembled WGS sequence"/>
</dbReference>
<keyword evidence="7" id="KW-0862">Zinc</keyword>
<evidence type="ECO:0000256" key="6">
    <source>
        <dbReference type="PROSITE-ProRule" id="PRU01355"/>
    </source>
</evidence>
<evidence type="ECO:0000313" key="9">
    <source>
        <dbReference type="Proteomes" id="UP000770661"/>
    </source>
</evidence>
<keyword evidence="7" id="KW-0378">Hydrolase</keyword>
<comment type="similarity">
    <text evidence="1 6 7">Belongs to the peptidase M2 family.</text>
</comment>
<sequence>MMIKLPFYSAQLTELLQDMKTTYSTAKICRYDSRKRRYSNGDYDYYSDFEPTDSENEIPCIPNLSLEPELNNLMASSRDPAELRYVWRAWREVSGKPLRQKYLRFVELANEAAKLNGFNDAGEYWRSEYEVDNFSEQLEVLWERLQPLYQQLHAYVRARLVQRYGEEVVPKNGPIPAHLLGNSRLSDYLSMTIKCLLV</sequence>
<evidence type="ECO:0000256" key="7">
    <source>
        <dbReference type="RuleBase" id="RU361144"/>
    </source>
</evidence>
<evidence type="ECO:0000256" key="1">
    <source>
        <dbReference type="ARBA" id="ARBA00008139"/>
    </source>
</evidence>
<dbReference type="GO" id="GO:0046872">
    <property type="term" value="F:metal ion binding"/>
    <property type="evidence" value="ECO:0007669"/>
    <property type="project" value="UniProtKB-KW"/>
</dbReference>
<comment type="cofactor">
    <cofactor evidence="7">
        <name>Zn(2+)</name>
        <dbReference type="ChEBI" id="CHEBI:29105"/>
    </cofactor>
    <text evidence="7">Binds 1 zinc ion per subunit.</text>
</comment>
<keyword evidence="3" id="KW-1015">Disulfide bond</keyword>
<comment type="caution">
    <text evidence="8">The sequence shown here is derived from an EMBL/GenBank/DDBJ whole genome shotgun (WGS) entry which is preliminary data.</text>
</comment>
<evidence type="ECO:0000256" key="5">
    <source>
        <dbReference type="PIRSR" id="PIRSR601548-2"/>
    </source>
</evidence>
<keyword evidence="7" id="KW-0645">Protease</keyword>
<evidence type="ECO:0000256" key="4">
    <source>
        <dbReference type="ARBA" id="ARBA00023180"/>
    </source>
</evidence>
<evidence type="ECO:0000256" key="2">
    <source>
        <dbReference type="ARBA" id="ARBA00022729"/>
    </source>
</evidence>
<keyword evidence="4 7" id="KW-0325">Glycoprotein</keyword>
<dbReference type="EMBL" id="JACEEZ010026447">
    <property type="protein sequence ID" value="KAG0692757.1"/>
    <property type="molecule type" value="Genomic_DNA"/>
</dbReference>
<dbReference type="EC" id="3.4.-.-" evidence="7"/>
<comment type="caution">
    <text evidence="6">Lacks conserved residue(s) required for the propagation of feature annotation.</text>
</comment>
<evidence type="ECO:0000256" key="3">
    <source>
        <dbReference type="ARBA" id="ARBA00023157"/>
    </source>
</evidence>
<dbReference type="GO" id="GO:0004180">
    <property type="term" value="F:carboxypeptidase activity"/>
    <property type="evidence" value="ECO:0007669"/>
    <property type="project" value="UniProtKB-KW"/>
</dbReference>
<keyword evidence="9" id="KW-1185">Reference proteome</keyword>
<dbReference type="SUPFAM" id="SSF55486">
    <property type="entry name" value="Metalloproteases ('zincins'), catalytic domain"/>
    <property type="match status" value="1"/>
</dbReference>
<proteinExistence type="inferred from homology"/>
<feature type="binding site" evidence="5">
    <location>
        <position position="129"/>
    </location>
    <ligand>
        <name>chloride</name>
        <dbReference type="ChEBI" id="CHEBI:17996"/>
        <label>1</label>
    </ligand>
</feature>
<dbReference type="PANTHER" id="PTHR10514">
    <property type="entry name" value="ANGIOTENSIN-CONVERTING ENZYME"/>
    <property type="match status" value="1"/>
</dbReference>
<protein>
    <recommendedName>
        <fullName evidence="7">Angiotensin-converting enzyme</fullName>
        <ecNumber evidence="7">3.4.-.-</ecNumber>
    </recommendedName>
</protein>
<organism evidence="8 9">
    <name type="scientific">Chionoecetes opilio</name>
    <name type="common">Atlantic snow crab</name>
    <name type="synonym">Cancer opilio</name>
    <dbReference type="NCBI Taxonomy" id="41210"/>
    <lineage>
        <taxon>Eukaryota</taxon>
        <taxon>Metazoa</taxon>
        <taxon>Ecdysozoa</taxon>
        <taxon>Arthropoda</taxon>
        <taxon>Crustacea</taxon>
        <taxon>Multicrustacea</taxon>
        <taxon>Malacostraca</taxon>
        <taxon>Eumalacostraca</taxon>
        <taxon>Eucarida</taxon>
        <taxon>Decapoda</taxon>
        <taxon>Pleocyemata</taxon>
        <taxon>Brachyura</taxon>
        <taxon>Eubrachyura</taxon>
        <taxon>Majoidea</taxon>
        <taxon>Majidae</taxon>
        <taxon>Chionoecetes</taxon>
    </lineage>
</organism>
<name>A0A8J8WBL7_CHIOP</name>
<dbReference type="GO" id="GO:0008237">
    <property type="term" value="F:metallopeptidase activity"/>
    <property type="evidence" value="ECO:0007669"/>
    <property type="project" value="UniProtKB-KW"/>
</dbReference>
<dbReference type="GO" id="GO:0008241">
    <property type="term" value="F:peptidyl-dipeptidase activity"/>
    <property type="evidence" value="ECO:0007669"/>
    <property type="project" value="InterPro"/>
</dbReference>
<keyword evidence="7" id="KW-0121">Carboxypeptidase</keyword>
<accession>A0A8J8WBL7</accession>
<dbReference type="AlphaFoldDB" id="A0A8J8WBL7"/>
<keyword evidence="7" id="KW-0479">Metal-binding</keyword>
<keyword evidence="7" id="KW-0482">Metalloprotease</keyword>
<dbReference type="PROSITE" id="PS52011">
    <property type="entry name" value="PEPTIDASE_M2"/>
    <property type="match status" value="1"/>
</dbReference>
<gene>
    <name evidence="8" type="primary">Ace_0</name>
    <name evidence="8" type="ORF">GWK47_027759</name>
</gene>
<dbReference type="Pfam" id="PF01401">
    <property type="entry name" value="Peptidase_M2"/>
    <property type="match status" value="1"/>
</dbReference>
<reference evidence="8" key="1">
    <citation type="submission" date="2020-07" db="EMBL/GenBank/DDBJ databases">
        <title>The High-quality genome of the commercially important snow crab, Chionoecetes opilio.</title>
        <authorList>
            <person name="Jeong J.-H."/>
            <person name="Ryu S."/>
        </authorList>
    </citation>
    <scope>NUCLEOTIDE SEQUENCE</scope>
    <source>
        <strain evidence="8">MADBK_172401_WGS</strain>
        <tissue evidence="8">Digestive gland</tissue>
    </source>
</reference>
<keyword evidence="2" id="KW-0732">Signal</keyword>
<dbReference type="GO" id="GO:0006508">
    <property type="term" value="P:proteolysis"/>
    <property type="evidence" value="ECO:0007669"/>
    <property type="project" value="UniProtKB-KW"/>
</dbReference>
<dbReference type="InterPro" id="IPR001548">
    <property type="entry name" value="Peptidase_M2"/>
</dbReference>
<dbReference type="OrthoDB" id="10029630at2759"/>
<dbReference type="PANTHER" id="PTHR10514:SF45">
    <property type="entry name" value="ANGIOTENSIN-CONVERTING ENZYME"/>
    <property type="match status" value="1"/>
</dbReference>
<dbReference type="GO" id="GO:0005886">
    <property type="term" value="C:plasma membrane"/>
    <property type="evidence" value="ECO:0007669"/>
    <property type="project" value="TreeGrafter"/>
</dbReference>